<reference evidence="1" key="1">
    <citation type="submission" date="2023-06" db="EMBL/GenBank/DDBJ databases">
        <authorList>
            <person name="Kurt Z."/>
        </authorList>
    </citation>
    <scope>NUCLEOTIDE SEQUENCE</scope>
</reference>
<accession>A0AA86Q1I0</accession>
<dbReference type="EMBL" id="CATOUU010000810">
    <property type="protein sequence ID" value="CAI9950325.1"/>
    <property type="molecule type" value="Genomic_DNA"/>
</dbReference>
<dbReference type="AlphaFoldDB" id="A0AA86Q1I0"/>
<organism evidence="1">
    <name type="scientific">Hexamita inflata</name>
    <dbReference type="NCBI Taxonomy" id="28002"/>
    <lineage>
        <taxon>Eukaryota</taxon>
        <taxon>Metamonada</taxon>
        <taxon>Diplomonadida</taxon>
        <taxon>Hexamitidae</taxon>
        <taxon>Hexamitinae</taxon>
        <taxon>Hexamita</taxon>
    </lineage>
</organism>
<dbReference type="EMBL" id="CAXDID020000667">
    <property type="protein sequence ID" value="CAL6109367.1"/>
    <property type="molecule type" value="Genomic_DNA"/>
</dbReference>
<evidence type="ECO:0000313" key="2">
    <source>
        <dbReference type="EMBL" id="CAL6109367.1"/>
    </source>
</evidence>
<gene>
    <name evidence="1" type="ORF">HINF_LOCUS37970</name>
    <name evidence="2" type="ORF">HINF_LOCUS75411</name>
</gene>
<sequence length="187" mass="21045">MYKHIDRASSTNTDITCFCRTRLIQDWHTQVTQLSPGSKSSLWLCETESGQHETLSCGLEALSFPQWRRSVCTRSVCWRALEQAAKKKTFGTTGSRVVSQRGTRGCLTRLHFAIWNKMRCSTGSMTEPTAFPLFSGLCLHAALCSERDTSRERSENIRMNNSQCVSSLGSCISCGRLVKLLNSKYFL</sequence>
<dbReference type="Proteomes" id="UP001642409">
    <property type="component" value="Unassembled WGS sequence"/>
</dbReference>
<proteinExistence type="predicted"/>
<comment type="caution">
    <text evidence="1">The sequence shown here is derived from an EMBL/GenBank/DDBJ whole genome shotgun (WGS) entry which is preliminary data.</text>
</comment>
<evidence type="ECO:0000313" key="1">
    <source>
        <dbReference type="EMBL" id="CAI9950325.1"/>
    </source>
</evidence>
<reference evidence="2 3" key="2">
    <citation type="submission" date="2024-07" db="EMBL/GenBank/DDBJ databases">
        <authorList>
            <person name="Akdeniz Z."/>
        </authorList>
    </citation>
    <scope>NUCLEOTIDE SEQUENCE [LARGE SCALE GENOMIC DNA]</scope>
</reference>
<protein>
    <submittedName>
        <fullName evidence="2">Hypothetical_protein</fullName>
    </submittedName>
</protein>
<evidence type="ECO:0000313" key="3">
    <source>
        <dbReference type="Proteomes" id="UP001642409"/>
    </source>
</evidence>
<name>A0AA86Q1I0_9EUKA</name>
<keyword evidence="3" id="KW-1185">Reference proteome</keyword>